<dbReference type="EMBL" id="BJWL01000008">
    <property type="protein sequence ID" value="GFY92305.1"/>
    <property type="molecule type" value="Genomic_DNA"/>
</dbReference>
<evidence type="ECO:0000313" key="2">
    <source>
        <dbReference type="Proteomes" id="UP000585474"/>
    </source>
</evidence>
<accession>A0A7J0F0T3</accession>
<sequence length="411" mass="45615">MKANERSARSESKEVKARLAKVSAAYPGPVTVTPGRLEIPSFGDHMLGEGFYSTSPYRYPVFLAALCGNRSIDRIGLLSGRIPTSAYPERGVAPLHLPKPAVEEAKASTYSKDSKPTWSEDRHKFLVLSMDTDDRKSKPSFHSSIRGGFRLLMKATTSKRNKEGKLGELAWAFQNGPFISYPRIDKAVKRTANKEKATSERQGKERLPMVGLPLLLLSSAGNLKIVMPGQTGTRASSSPYCVRAIKHRQKHNQILFRGPQASYCRAASVYVRRRAKSASGYIWHLSLVFAEEQRPLGLRAAKLLSENQTQEFNRKTVLPARAKPDTDLNTDEGEIPVLIDLPLVLLLDFPTEALVDYPGSILQCAIPFSHRPIQAIMNQELIPHLPLQVLFQSPLSVSGTLNDIYVVVKKE</sequence>
<keyword evidence="2" id="KW-1185">Reference proteome</keyword>
<evidence type="ECO:0000313" key="1">
    <source>
        <dbReference type="EMBL" id="GFY92305.1"/>
    </source>
</evidence>
<gene>
    <name evidence="1" type="ORF">Acr_08g0007010</name>
</gene>
<dbReference type="Proteomes" id="UP000585474">
    <property type="component" value="Unassembled WGS sequence"/>
</dbReference>
<proteinExistence type="predicted"/>
<comment type="caution">
    <text evidence="1">The sequence shown here is derived from an EMBL/GenBank/DDBJ whole genome shotgun (WGS) entry which is preliminary data.</text>
</comment>
<dbReference type="AlphaFoldDB" id="A0A7J0F0T3"/>
<name>A0A7J0F0T3_9ERIC</name>
<organism evidence="1 2">
    <name type="scientific">Actinidia rufa</name>
    <dbReference type="NCBI Taxonomy" id="165716"/>
    <lineage>
        <taxon>Eukaryota</taxon>
        <taxon>Viridiplantae</taxon>
        <taxon>Streptophyta</taxon>
        <taxon>Embryophyta</taxon>
        <taxon>Tracheophyta</taxon>
        <taxon>Spermatophyta</taxon>
        <taxon>Magnoliopsida</taxon>
        <taxon>eudicotyledons</taxon>
        <taxon>Gunneridae</taxon>
        <taxon>Pentapetalae</taxon>
        <taxon>asterids</taxon>
        <taxon>Ericales</taxon>
        <taxon>Actinidiaceae</taxon>
        <taxon>Actinidia</taxon>
    </lineage>
</organism>
<protein>
    <submittedName>
        <fullName evidence="1">Uncharacterized protein</fullName>
    </submittedName>
</protein>
<reference evidence="1 2" key="1">
    <citation type="submission" date="2019-07" db="EMBL/GenBank/DDBJ databases">
        <title>De Novo Assembly of kiwifruit Actinidia rufa.</title>
        <authorList>
            <person name="Sugita-Konishi S."/>
            <person name="Sato K."/>
            <person name="Mori E."/>
            <person name="Abe Y."/>
            <person name="Kisaki G."/>
            <person name="Hamano K."/>
            <person name="Suezawa K."/>
            <person name="Otani M."/>
            <person name="Fukuda T."/>
            <person name="Manabe T."/>
            <person name="Gomi K."/>
            <person name="Tabuchi M."/>
            <person name="Akimitsu K."/>
            <person name="Kataoka I."/>
        </authorList>
    </citation>
    <scope>NUCLEOTIDE SEQUENCE [LARGE SCALE GENOMIC DNA]</scope>
    <source>
        <strain evidence="2">cv. Fuchu</strain>
    </source>
</reference>